<evidence type="ECO:0000256" key="4">
    <source>
        <dbReference type="ARBA" id="ARBA00022786"/>
    </source>
</evidence>
<dbReference type="InterPro" id="IPR051346">
    <property type="entry name" value="OTU_Deubiquitinase"/>
</dbReference>
<evidence type="ECO:0000256" key="3">
    <source>
        <dbReference type="ARBA" id="ARBA00022670"/>
    </source>
</evidence>
<evidence type="ECO:0000313" key="8">
    <source>
        <dbReference type="EMBL" id="KIW95277.1"/>
    </source>
</evidence>
<reference evidence="8" key="1">
    <citation type="submission" date="2015-01" db="EMBL/GenBank/DDBJ databases">
        <title>The Genome Sequence of Cladophialophora bantiana CBS 173.52.</title>
        <authorList>
            <consortium name="The Broad Institute Genomics Platform"/>
            <person name="Cuomo C."/>
            <person name="de Hoog S."/>
            <person name="Gorbushina A."/>
            <person name="Stielow B."/>
            <person name="Teixiera M."/>
            <person name="Abouelleil A."/>
            <person name="Chapman S.B."/>
            <person name="Priest M."/>
            <person name="Young S.K."/>
            <person name="Wortman J."/>
            <person name="Nusbaum C."/>
            <person name="Birren B."/>
        </authorList>
    </citation>
    <scope>NUCLEOTIDE SEQUENCE [LARGE SCALE GENOMIC DNA]</scope>
    <source>
        <strain evidence="8">CBS 173.52</strain>
    </source>
</reference>
<dbReference type="GO" id="GO:0004843">
    <property type="term" value="F:cysteine-type deubiquitinase activity"/>
    <property type="evidence" value="ECO:0007669"/>
    <property type="project" value="UniProtKB-EC"/>
</dbReference>
<evidence type="ECO:0000256" key="1">
    <source>
        <dbReference type="ARBA" id="ARBA00000707"/>
    </source>
</evidence>
<dbReference type="VEuPathDB" id="FungiDB:Z519_03861"/>
<keyword evidence="6" id="KW-0788">Thiol protease</keyword>
<accession>A0A0D2G9G7</accession>
<protein>
    <recommendedName>
        <fullName evidence="2">ubiquitinyl hydrolase 1</fullName>
        <ecNumber evidence="2">3.4.19.12</ecNumber>
    </recommendedName>
</protein>
<dbReference type="PANTHER" id="PTHR13367">
    <property type="entry name" value="UBIQUITIN THIOESTERASE"/>
    <property type="match status" value="1"/>
</dbReference>
<evidence type="ECO:0000256" key="2">
    <source>
        <dbReference type="ARBA" id="ARBA00012759"/>
    </source>
</evidence>
<proteinExistence type="predicted"/>
<dbReference type="EMBL" id="KN846984">
    <property type="protein sequence ID" value="KIW95277.1"/>
    <property type="molecule type" value="Genomic_DNA"/>
</dbReference>
<evidence type="ECO:0000259" key="7">
    <source>
        <dbReference type="Pfam" id="PF12359"/>
    </source>
</evidence>
<dbReference type="HOGENOM" id="CLU_773871_0_0_1"/>
<dbReference type="PANTHER" id="PTHR13367:SF33">
    <property type="entry name" value="P-LOOP CONTAINING NUCLEOSIDE TRIPHOSPHATE HYDROLASE PROTEIN"/>
    <property type="match status" value="1"/>
</dbReference>
<dbReference type="RefSeq" id="XP_016621946.1">
    <property type="nucleotide sequence ID" value="XM_016761608.1"/>
</dbReference>
<dbReference type="GeneID" id="27696789"/>
<keyword evidence="5" id="KW-0378">Hydrolase</keyword>
<comment type="catalytic activity">
    <reaction evidence="1">
        <text>Thiol-dependent hydrolysis of ester, thioester, amide, peptide and isopeptide bonds formed by the C-terminal Gly of ubiquitin (a 76-residue protein attached to proteins as an intracellular targeting signal).</text>
        <dbReference type="EC" id="3.4.19.12"/>
    </reaction>
</comment>
<dbReference type="AlphaFoldDB" id="A0A0D2G9G7"/>
<dbReference type="GO" id="GO:0006508">
    <property type="term" value="P:proteolysis"/>
    <property type="evidence" value="ECO:0007669"/>
    <property type="project" value="UniProtKB-KW"/>
</dbReference>
<gene>
    <name evidence="8" type="ORF">Z519_03861</name>
</gene>
<dbReference type="EC" id="3.4.19.12" evidence="2"/>
<feature type="domain" description="DUF3645" evidence="7">
    <location>
        <begin position="161"/>
        <end position="193"/>
    </location>
</feature>
<organism evidence="8 9">
    <name type="scientific">Cladophialophora bantiana (strain ATCC 10958 / CBS 173.52 / CDC B-1940 / NIH 8579)</name>
    <name type="common">Xylohypha bantiana</name>
    <dbReference type="NCBI Taxonomy" id="1442370"/>
    <lineage>
        <taxon>Eukaryota</taxon>
        <taxon>Fungi</taxon>
        <taxon>Dikarya</taxon>
        <taxon>Ascomycota</taxon>
        <taxon>Pezizomycotina</taxon>
        <taxon>Eurotiomycetes</taxon>
        <taxon>Chaetothyriomycetidae</taxon>
        <taxon>Chaetothyriales</taxon>
        <taxon>Herpotrichiellaceae</taxon>
        <taxon>Cladophialophora</taxon>
    </lineage>
</organism>
<keyword evidence="9" id="KW-1185">Reference proteome</keyword>
<dbReference type="Proteomes" id="UP000053789">
    <property type="component" value="Unassembled WGS sequence"/>
</dbReference>
<keyword evidence="4" id="KW-0833">Ubl conjugation pathway</keyword>
<dbReference type="Pfam" id="PF12359">
    <property type="entry name" value="DUF3645"/>
    <property type="match status" value="1"/>
</dbReference>
<evidence type="ECO:0000256" key="6">
    <source>
        <dbReference type="ARBA" id="ARBA00022807"/>
    </source>
</evidence>
<sequence>MAVKTQLICPSGPQIAVDGGNYQWESIEMILKVATSHRDSLERSYESSIQIVHRETGGFPFIYFLRNDVQNALIQRIATDICSGRTPLLNVESFLTCEKQAIKVFITEARPQETVITCISDIHKSSQADGYVIYLLRALLVYRILILTLSRRWNVQYCLHHPLRDPVAVPYLAKSIPSRLAEWGYVDVSLLFTCLSFYYQGLSPQQLKQSLEQDDLKGLSHTNSEVLTYLLQDPNREYSLAGWRDNSHGQAVYRRMTEPELLGKLCHERIRVLIDSGESLLEMTNVTLAKIWLDIDTEATAAVFFDGENKAMILTRSGRKIPLLASPFADDLSGCLVYLDESHTRATDISSHLWFGAH</sequence>
<dbReference type="InterPro" id="IPR022105">
    <property type="entry name" value="DUF3645"/>
</dbReference>
<evidence type="ECO:0000313" key="9">
    <source>
        <dbReference type="Proteomes" id="UP000053789"/>
    </source>
</evidence>
<dbReference type="OrthoDB" id="4133945at2759"/>
<name>A0A0D2G9G7_CLAB1</name>
<evidence type="ECO:0000256" key="5">
    <source>
        <dbReference type="ARBA" id="ARBA00022801"/>
    </source>
</evidence>
<keyword evidence="3" id="KW-0645">Protease</keyword>